<evidence type="ECO:0000313" key="1">
    <source>
        <dbReference type="EMBL" id="BAS21707.1"/>
    </source>
</evidence>
<proteinExistence type="predicted"/>
<geneLocation type="plasmid" evidence="1">
    <name>pKHM-1</name>
</geneLocation>
<dbReference type="EMBL" id="AP014939">
    <property type="protein sequence ID" value="BAS21707.1"/>
    <property type="molecule type" value="Genomic_DNA"/>
</dbReference>
<organism evidence="1">
    <name type="scientific">Citrobacter freundii</name>
    <dbReference type="NCBI Taxonomy" id="546"/>
    <lineage>
        <taxon>Bacteria</taxon>
        <taxon>Pseudomonadati</taxon>
        <taxon>Pseudomonadota</taxon>
        <taxon>Gammaproteobacteria</taxon>
        <taxon>Enterobacterales</taxon>
        <taxon>Enterobacteriaceae</taxon>
        <taxon>Citrobacter</taxon>
        <taxon>Citrobacter freundii complex</taxon>
    </lineage>
</organism>
<protein>
    <submittedName>
        <fullName evidence="1">Uncharacterized protein</fullName>
    </submittedName>
</protein>
<dbReference type="AlphaFoldDB" id="A0A0K2S3P9"/>
<sequence length="63" mass="7102">MILLTIYASVPSKMSPAYAMHSQQGVPPSPQWYGALRLGHVLNLYGLTLNKTVFSFMRYVKDI</sequence>
<accession>A0A0K2S3P9</accession>
<name>A0A0K2S3P9_CITFR</name>
<keyword evidence="1" id="KW-0614">Plasmid</keyword>
<reference evidence="1" key="1">
    <citation type="submission" date="2015-08" db="EMBL/GenBank/DDBJ databases">
        <title>Complete DNA Sequence of Pseudomonas syringae pv. actinidiae, the Causal Agent of Kiwifruit Canker Disease.</title>
        <authorList>
            <person name="Rikkerink E.H.A."/>
            <person name="Fineran P.C."/>
        </authorList>
    </citation>
    <scope>NUCLEOTIDE SEQUENCE</scope>
    <source>
        <strain evidence="1">KHM 243</strain>
        <plasmid evidence="1">pKHM-1</plasmid>
    </source>
</reference>